<dbReference type="InterPro" id="IPR043128">
    <property type="entry name" value="Rev_trsase/Diguanyl_cyclase"/>
</dbReference>
<dbReference type="InterPro" id="IPR001633">
    <property type="entry name" value="EAL_dom"/>
</dbReference>
<dbReference type="InterPro" id="IPR035919">
    <property type="entry name" value="EAL_sf"/>
</dbReference>
<dbReference type="InterPro" id="IPR000160">
    <property type="entry name" value="GGDEF_dom"/>
</dbReference>
<sequence>MTAAVLALRFDPAVVVLSYLTAAFASYVALDLAQRVRTPDSLVARTWWIAGSLSMGTGIWAMHFVGMLALKLPFLVGYDTAVTLLSWLAAVGVSAIALRVAAQETLTPLRLAVGAVSMGAGICAMHYTGMAALVLAPGIRWHWGLVAASAAVATGAAAAALVIFFGLRQLPRAWARWCQLVAALVMGAAVAGMHYTGMAAAGIAEGAVCLSADGLRGDNLGNLVAGATFALLLLTLVTSALDARSQRRTNRLQQSLQAATTELQELALRDPLTGLSNRQLLDDRLQHAAARGQREGAHLALLAVNLDGFKPINDSFGLAAGDQVLRETARRLQGLARGHDTLARLAADEFVLMVEGEVGETTLAQIAQRLLDALAEPMTGVPGAGSQPLRLSASVGIALYDGKGPGEALVAQADSAAQSVKRAGGNGFAFFEAHMQAGVREQVELARDLRAALAGEAGNGRLALHYQPKIATAEGEVTGVEALLRWNHPLRGAISPVVFIPVAERFGLIMPLGDWVIAESCRQIAVWREAGLQMRVAINLSMQQLRQPEALVRRFETALAQHGVDARYLTCEITESVAMDDASATERSLQRLAELGLSLSIDDFGTGYSSLAYLRRLPVSQLKIDRSFIQDLESSADARAIVKAVIELAHALGLQVVAEGVETEGQAEVLRGKRCDKLQGFLFARPMPADELTRWATSVPDDRLRFSASVYATLDTTI</sequence>
<gene>
    <name evidence="5" type="ORF">J2X20_003108</name>
</gene>
<dbReference type="RefSeq" id="WP_310266346.1">
    <property type="nucleotide sequence ID" value="NZ_JAVDXU010000002.1"/>
</dbReference>
<reference evidence="5 6" key="1">
    <citation type="submission" date="2023-07" db="EMBL/GenBank/DDBJ databases">
        <title>Sorghum-associated microbial communities from plants grown in Nebraska, USA.</title>
        <authorList>
            <person name="Schachtman D."/>
        </authorList>
    </citation>
    <scope>NUCLEOTIDE SEQUENCE [LARGE SCALE GENOMIC DNA]</scope>
    <source>
        <strain evidence="5 6">BE314</strain>
    </source>
</reference>
<dbReference type="SMART" id="SM00052">
    <property type="entry name" value="EAL"/>
    <property type="match status" value="1"/>
</dbReference>
<feature type="transmembrane region" description="Helical" evidence="1">
    <location>
        <begin position="177"/>
        <end position="203"/>
    </location>
</feature>
<dbReference type="InterPro" id="IPR052155">
    <property type="entry name" value="Biofilm_reg_signaling"/>
</dbReference>
<dbReference type="SUPFAM" id="SSF55073">
    <property type="entry name" value="Nucleotide cyclase"/>
    <property type="match status" value="1"/>
</dbReference>
<evidence type="ECO:0000256" key="1">
    <source>
        <dbReference type="PROSITE-ProRule" id="PRU00244"/>
    </source>
</evidence>
<dbReference type="PANTHER" id="PTHR44757">
    <property type="entry name" value="DIGUANYLATE CYCLASE DGCP"/>
    <property type="match status" value="1"/>
</dbReference>
<feature type="transmembrane region" description="Helical" evidence="1">
    <location>
        <begin position="109"/>
        <end position="135"/>
    </location>
</feature>
<keyword evidence="1" id="KW-0472">Membrane</keyword>
<dbReference type="Gene3D" id="3.30.70.270">
    <property type="match status" value="1"/>
</dbReference>
<evidence type="ECO:0000259" key="3">
    <source>
        <dbReference type="PROSITE" id="PS50887"/>
    </source>
</evidence>
<proteinExistence type="predicted"/>
<feature type="transmembrane region" description="Helical" evidence="1">
    <location>
        <begin position="84"/>
        <end position="102"/>
    </location>
</feature>
<keyword evidence="1" id="KW-1133">Transmembrane helix</keyword>
<evidence type="ECO:0000259" key="4">
    <source>
        <dbReference type="PROSITE" id="PS50924"/>
    </source>
</evidence>
<dbReference type="Pfam" id="PF00990">
    <property type="entry name" value="GGDEF"/>
    <property type="match status" value="1"/>
</dbReference>
<dbReference type="SUPFAM" id="SSF141868">
    <property type="entry name" value="EAL domain-like"/>
    <property type="match status" value="1"/>
</dbReference>
<dbReference type="Pfam" id="PF03707">
    <property type="entry name" value="MHYT"/>
    <property type="match status" value="2"/>
</dbReference>
<dbReference type="Gene3D" id="3.20.20.450">
    <property type="entry name" value="EAL domain"/>
    <property type="match status" value="1"/>
</dbReference>
<comment type="caution">
    <text evidence="5">The sequence shown here is derived from an EMBL/GenBank/DDBJ whole genome shotgun (WGS) entry which is preliminary data.</text>
</comment>
<evidence type="ECO:0000259" key="2">
    <source>
        <dbReference type="PROSITE" id="PS50883"/>
    </source>
</evidence>
<feature type="domain" description="MHYT" evidence="4">
    <location>
        <begin position="10"/>
        <end position="204"/>
    </location>
</feature>
<evidence type="ECO:0000313" key="6">
    <source>
        <dbReference type="Proteomes" id="UP001180453"/>
    </source>
</evidence>
<dbReference type="Pfam" id="PF00563">
    <property type="entry name" value="EAL"/>
    <property type="match status" value="1"/>
</dbReference>
<dbReference type="PROSITE" id="PS50924">
    <property type="entry name" value="MHYT"/>
    <property type="match status" value="1"/>
</dbReference>
<feature type="domain" description="EAL" evidence="2">
    <location>
        <begin position="442"/>
        <end position="700"/>
    </location>
</feature>
<evidence type="ECO:0000313" key="5">
    <source>
        <dbReference type="EMBL" id="MDR7270450.1"/>
    </source>
</evidence>
<dbReference type="NCBIfam" id="TIGR00254">
    <property type="entry name" value="GGDEF"/>
    <property type="match status" value="1"/>
</dbReference>
<keyword evidence="6" id="KW-1185">Reference proteome</keyword>
<organism evidence="5 6">
    <name type="scientific">Roseateles saccharophilus</name>
    <name type="common">Pseudomonas saccharophila</name>
    <dbReference type="NCBI Taxonomy" id="304"/>
    <lineage>
        <taxon>Bacteria</taxon>
        <taxon>Pseudomonadati</taxon>
        <taxon>Pseudomonadota</taxon>
        <taxon>Betaproteobacteria</taxon>
        <taxon>Burkholderiales</taxon>
        <taxon>Sphaerotilaceae</taxon>
        <taxon>Roseateles</taxon>
    </lineage>
</organism>
<dbReference type="CDD" id="cd01948">
    <property type="entry name" value="EAL"/>
    <property type="match status" value="1"/>
</dbReference>
<keyword evidence="1" id="KW-0812">Transmembrane</keyword>
<dbReference type="PROSITE" id="PS50883">
    <property type="entry name" value="EAL"/>
    <property type="match status" value="1"/>
</dbReference>
<feature type="transmembrane region" description="Helical" evidence="1">
    <location>
        <begin position="141"/>
        <end position="165"/>
    </location>
</feature>
<name>A0ABU1YNL1_ROSSA</name>
<feature type="transmembrane region" description="Helical" evidence="1">
    <location>
        <begin position="12"/>
        <end position="30"/>
    </location>
</feature>
<dbReference type="InterPro" id="IPR029787">
    <property type="entry name" value="Nucleotide_cyclase"/>
</dbReference>
<accession>A0ABU1YNL1</accession>
<dbReference type="EMBL" id="JAVDXU010000002">
    <property type="protein sequence ID" value="MDR7270450.1"/>
    <property type="molecule type" value="Genomic_DNA"/>
</dbReference>
<dbReference type="CDD" id="cd01949">
    <property type="entry name" value="GGDEF"/>
    <property type="match status" value="1"/>
</dbReference>
<dbReference type="PROSITE" id="PS50887">
    <property type="entry name" value="GGDEF"/>
    <property type="match status" value="1"/>
</dbReference>
<protein>
    <submittedName>
        <fullName evidence="5">Diguanylate cyclase (GGDEF)-like protein</fullName>
    </submittedName>
</protein>
<dbReference type="PANTHER" id="PTHR44757:SF2">
    <property type="entry name" value="BIOFILM ARCHITECTURE MAINTENANCE PROTEIN MBAA"/>
    <property type="match status" value="1"/>
</dbReference>
<feature type="transmembrane region" description="Helical" evidence="1">
    <location>
        <begin position="42"/>
        <end position="64"/>
    </location>
</feature>
<dbReference type="InterPro" id="IPR005330">
    <property type="entry name" value="MHYT_dom"/>
</dbReference>
<dbReference type="SMART" id="SM00267">
    <property type="entry name" value="GGDEF"/>
    <property type="match status" value="1"/>
</dbReference>
<feature type="domain" description="GGDEF" evidence="3">
    <location>
        <begin position="297"/>
        <end position="433"/>
    </location>
</feature>
<feature type="transmembrane region" description="Helical" evidence="1">
    <location>
        <begin position="223"/>
        <end position="241"/>
    </location>
</feature>
<dbReference type="Proteomes" id="UP001180453">
    <property type="component" value="Unassembled WGS sequence"/>
</dbReference>